<keyword evidence="11" id="KW-1185">Reference proteome</keyword>
<dbReference type="InterPro" id="IPR036396">
    <property type="entry name" value="Cyt_P450_sf"/>
</dbReference>
<evidence type="ECO:0000256" key="1">
    <source>
        <dbReference type="ARBA" id="ARBA00001971"/>
    </source>
</evidence>
<keyword evidence="5 9" id="KW-0560">Oxidoreductase</keyword>
<evidence type="ECO:0008006" key="12">
    <source>
        <dbReference type="Google" id="ProtNLM"/>
    </source>
</evidence>
<dbReference type="InterPro" id="IPR001128">
    <property type="entry name" value="Cyt_P450"/>
</dbReference>
<dbReference type="OrthoDB" id="2789670at2759"/>
<evidence type="ECO:0000313" key="10">
    <source>
        <dbReference type="EMBL" id="PIC12932.1"/>
    </source>
</evidence>
<evidence type="ECO:0000256" key="5">
    <source>
        <dbReference type="ARBA" id="ARBA00023002"/>
    </source>
</evidence>
<accession>A0A2G5SDD3</accession>
<evidence type="ECO:0000256" key="2">
    <source>
        <dbReference type="ARBA" id="ARBA00010617"/>
    </source>
</evidence>
<proteinExistence type="inferred from homology"/>
<protein>
    <recommendedName>
        <fullName evidence="12">Cytochrome P450</fullName>
    </recommendedName>
</protein>
<dbReference type="PRINTS" id="PR00463">
    <property type="entry name" value="EP450I"/>
</dbReference>
<dbReference type="Proteomes" id="UP000230233">
    <property type="component" value="Unassembled WGS sequence"/>
</dbReference>
<dbReference type="STRING" id="1611254.A0A2G5SDD3"/>
<evidence type="ECO:0000256" key="9">
    <source>
        <dbReference type="RuleBase" id="RU000461"/>
    </source>
</evidence>
<comment type="caution">
    <text evidence="10">The sequence shown here is derived from an EMBL/GenBank/DDBJ whole genome shotgun (WGS) entry which is preliminary data.</text>
</comment>
<organism evidence="10 11">
    <name type="scientific">Caenorhabditis nigoni</name>
    <dbReference type="NCBI Taxonomy" id="1611254"/>
    <lineage>
        <taxon>Eukaryota</taxon>
        <taxon>Metazoa</taxon>
        <taxon>Ecdysozoa</taxon>
        <taxon>Nematoda</taxon>
        <taxon>Chromadorea</taxon>
        <taxon>Rhabditida</taxon>
        <taxon>Rhabditina</taxon>
        <taxon>Rhabditomorpha</taxon>
        <taxon>Rhabditoidea</taxon>
        <taxon>Rhabditidae</taxon>
        <taxon>Peloderinae</taxon>
        <taxon>Caenorhabditis</taxon>
    </lineage>
</organism>
<dbReference type="SUPFAM" id="SSF48264">
    <property type="entry name" value="Cytochrome P450"/>
    <property type="match status" value="1"/>
</dbReference>
<reference evidence="11" key="1">
    <citation type="submission" date="2017-10" db="EMBL/GenBank/DDBJ databases">
        <title>Rapid genome shrinkage in a self-fertile nematode reveals novel sperm competition proteins.</title>
        <authorList>
            <person name="Yin D."/>
            <person name="Schwarz E.M."/>
            <person name="Thomas C.G."/>
            <person name="Felde R.L."/>
            <person name="Korf I.F."/>
            <person name="Cutter A.D."/>
            <person name="Schartner C.M."/>
            <person name="Ralston E.J."/>
            <person name="Meyer B.J."/>
            <person name="Haag E.S."/>
        </authorList>
    </citation>
    <scope>NUCLEOTIDE SEQUENCE [LARGE SCALE GENOMIC DNA]</scope>
    <source>
        <strain evidence="11">JU1422</strain>
    </source>
</reference>
<dbReference type="PRINTS" id="PR00385">
    <property type="entry name" value="P450"/>
</dbReference>
<dbReference type="GO" id="GO:0004497">
    <property type="term" value="F:monooxygenase activity"/>
    <property type="evidence" value="ECO:0007669"/>
    <property type="project" value="UniProtKB-KW"/>
</dbReference>
<dbReference type="Gene3D" id="1.10.630.10">
    <property type="entry name" value="Cytochrome P450"/>
    <property type="match status" value="1"/>
</dbReference>
<dbReference type="GO" id="GO:0016705">
    <property type="term" value="F:oxidoreductase activity, acting on paired donors, with incorporation or reduction of molecular oxygen"/>
    <property type="evidence" value="ECO:0007669"/>
    <property type="project" value="InterPro"/>
</dbReference>
<gene>
    <name evidence="10" type="ORF">B9Z55_028033</name>
</gene>
<evidence type="ECO:0000256" key="3">
    <source>
        <dbReference type="ARBA" id="ARBA00022617"/>
    </source>
</evidence>
<keyword evidence="4 8" id="KW-0479">Metal-binding</keyword>
<dbReference type="InterPro" id="IPR017972">
    <property type="entry name" value="Cyt_P450_CS"/>
</dbReference>
<dbReference type="PANTHER" id="PTHR24292:SF102">
    <property type="entry name" value="CYTOCHROME P450 FAMILY-RELATED"/>
    <property type="match status" value="1"/>
</dbReference>
<name>A0A2G5SDD3_9PELO</name>
<dbReference type="InterPro" id="IPR002401">
    <property type="entry name" value="Cyt_P450_E_grp-I"/>
</dbReference>
<dbReference type="GO" id="GO:0020037">
    <property type="term" value="F:heme binding"/>
    <property type="evidence" value="ECO:0007669"/>
    <property type="project" value="InterPro"/>
</dbReference>
<keyword evidence="7 9" id="KW-0503">Monooxygenase</keyword>
<comment type="similarity">
    <text evidence="2 9">Belongs to the cytochrome P450 family.</text>
</comment>
<keyword evidence="6 8" id="KW-0408">Iron</keyword>
<feature type="binding site" description="axial binding residue" evidence="8">
    <location>
        <position position="486"/>
    </location>
    <ligand>
        <name>heme</name>
        <dbReference type="ChEBI" id="CHEBI:30413"/>
    </ligand>
    <ligandPart>
        <name>Fe</name>
        <dbReference type="ChEBI" id="CHEBI:18248"/>
    </ligandPart>
</feature>
<dbReference type="EMBL" id="PDUG01000016">
    <property type="protein sequence ID" value="PIC12932.1"/>
    <property type="molecule type" value="Genomic_DNA"/>
</dbReference>
<keyword evidence="3 8" id="KW-0349">Heme</keyword>
<dbReference type="InterPro" id="IPR050476">
    <property type="entry name" value="Insect_CytP450_Detox"/>
</dbReference>
<evidence type="ECO:0000256" key="7">
    <source>
        <dbReference type="ARBA" id="ARBA00023033"/>
    </source>
</evidence>
<dbReference type="PROSITE" id="PS00086">
    <property type="entry name" value="CYTOCHROME_P450"/>
    <property type="match status" value="1"/>
</dbReference>
<dbReference type="PANTHER" id="PTHR24292">
    <property type="entry name" value="CYTOCHROME P450"/>
    <property type="match status" value="1"/>
</dbReference>
<dbReference type="GO" id="GO:0005506">
    <property type="term" value="F:iron ion binding"/>
    <property type="evidence" value="ECO:0007669"/>
    <property type="project" value="InterPro"/>
</dbReference>
<evidence type="ECO:0000256" key="6">
    <source>
        <dbReference type="ARBA" id="ARBA00023004"/>
    </source>
</evidence>
<evidence type="ECO:0000313" key="11">
    <source>
        <dbReference type="Proteomes" id="UP000230233"/>
    </source>
</evidence>
<evidence type="ECO:0000256" key="4">
    <source>
        <dbReference type="ARBA" id="ARBA00022723"/>
    </source>
</evidence>
<comment type="cofactor">
    <cofactor evidence="1 8">
        <name>heme</name>
        <dbReference type="ChEBI" id="CHEBI:30413"/>
    </cofactor>
</comment>
<evidence type="ECO:0000256" key="8">
    <source>
        <dbReference type="PIRSR" id="PIRSR602401-1"/>
    </source>
</evidence>
<dbReference type="Pfam" id="PF00067">
    <property type="entry name" value="p450"/>
    <property type="match status" value="1"/>
</dbReference>
<dbReference type="AlphaFoldDB" id="A0A2G5SDD3"/>
<sequence length="540" mass="61789">MLISFTFFIATLFVASFLYFRRKHKYWSNRGIDGPQGLPLLGNFYDVADVNKPRCFVLNEWTKLYGETFGYYEGTVPVLVTSNLELLNEVFIKQFDHFYARKLTNMLHGDMESLQEEPRVNLFTARGPRWQKLRALTTPGFSVASLKRLHGKIEESVFRMVELLGEHENGGAFNIHIFFQEFTYDVISRLAMGQQRVKQFENAGIDVVKKILLKTHRVLPWYLASIFPQFEFKVKKLFYNHENVRGGKIAELFMYCAKSVMERMKQRVSVCENFALFNILLQGEKAAQGQEIEQNDFIDLFLDHHSEIEQSYNESRKTIKQASAEDVIGSCFVLLLAGFDTTANALGCAAHLLALNPEKMKIAQEEIDEVCSSDNITYEQIGQLQYLDAVIKESLRLSPVAWFACSRECVKQTTLGPHLIDEGVRIEADVKAIHYSKEIWGDDAELFVPERYFSIIEHSEVRYSRWFAEQHHPLSSLAFGAGKRKCVGMRLGMSEAKMALAHVLRKWSIAAGPGTEEKLHFQGCTTTSPEKVTVHLKARS</sequence>